<evidence type="ECO:0000259" key="1">
    <source>
        <dbReference type="Pfam" id="PF03102"/>
    </source>
</evidence>
<reference evidence="2" key="2">
    <citation type="submission" date="2020-09" db="EMBL/GenBank/DDBJ databases">
        <authorList>
            <person name="Sun Q."/>
            <person name="Sedlacek I."/>
        </authorList>
    </citation>
    <scope>NUCLEOTIDE SEQUENCE</scope>
    <source>
        <strain evidence="2">CCM 7086</strain>
    </source>
</reference>
<gene>
    <name evidence="2" type="ORF">GCM10007205_24220</name>
</gene>
<dbReference type="GO" id="GO:0047444">
    <property type="term" value="F:N-acylneuraminate-9-phosphate synthase activity"/>
    <property type="evidence" value="ECO:0007669"/>
    <property type="project" value="TreeGrafter"/>
</dbReference>
<dbReference type="GO" id="GO:0016051">
    <property type="term" value="P:carbohydrate biosynthetic process"/>
    <property type="evidence" value="ECO:0007669"/>
    <property type="project" value="InterPro"/>
</dbReference>
<name>A0A8J2UPY0_9BURK</name>
<dbReference type="RefSeq" id="WP_188397021.1">
    <property type="nucleotide sequence ID" value="NZ_BMCG01000005.1"/>
</dbReference>
<dbReference type="Pfam" id="PF03102">
    <property type="entry name" value="NeuB"/>
    <property type="match status" value="1"/>
</dbReference>
<protein>
    <recommendedName>
        <fullName evidence="1">PseI/NeuA/B-like domain-containing protein</fullName>
    </recommendedName>
</protein>
<evidence type="ECO:0000313" key="3">
    <source>
        <dbReference type="Proteomes" id="UP000620266"/>
    </source>
</evidence>
<dbReference type="InterPro" id="IPR051690">
    <property type="entry name" value="PseI-like"/>
</dbReference>
<dbReference type="InterPro" id="IPR013132">
    <property type="entry name" value="PseI/NeuA/B-like_N"/>
</dbReference>
<dbReference type="InterPro" id="IPR013785">
    <property type="entry name" value="Aldolase_TIM"/>
</dbReference>
<dbReference type="Proteomes" id="UP000620266">
    <property type="component" value="Unassembled WGS sequence"/>
</dbReference>
<organism evidence="2 3">
    <name type="scientific">Oxalicibacterium flavum</name>
    <dbReference type="NCBI Taxonomy" id="179467"/>
    <lineage>
        <taxon>Bacteria</taxon>
        <taxon>Pseudomonadati</taxon>
        <taxon>Pseudomonadota</taxon>
        <taxon>Betaproteobacteria</taxon>
        <taxon>Burkholderiales</taxon>
        <taxon>Oxalobacteraceae</taxon>
        <taxon>Oxalicibacterium</taxon>
    </lineage>
</organism>
<proteinExistence type="predicted"/>
<comment type="caution">
    <text evidence="2">The sequence shown here is derived from an EMBL/GenBank/DDBJ whole genome shotgun (WGS) entry which is preliminary data.</text>
</comment>
<feature type="domain" description="PseI/NeuA/B-like" evidence="1">
    <location>
        <begin position="257"/>
        <end position="499"/>
    </location>
</feature>
<dbReference type="PANTHER" id="PTHR42966:SF1">
    <property type="entry name" value="SIALIC ACID SYNTHASE"/>
    <property type="match status" value="1"/>
</dbReference>
<dbReference type="EMBL" id="BMCG01000005">
    <property type="protein sequence ID" value="GGC14529.1"/>
    <property type="molecule type" value="Genomic_DNA"/>
</dbReference>
<evidence type="ECO:0000313" key="2">
    <source>
        <dbReference type="EMBL" id="GGC14529.1"/>
    </source>
</evidence>
<sequence>MNWKKALADSLHDKQEQDIVILGKGPSADLMDLSVLDDFIVINVNDSEIIHAGDVAVFHHGWVLDSLEQYGPQCRLYVTDRLIAKARASIHAEYVPYTPHTADFLLDRFFSEDFHIEHAIVISALKLADQIGRQAGRRKKVFLVGFDFTTRHGWSQHITNISRREEPELLEHAVRAQEELLEHILQERERLAVDVIHVGEKSYSFYSVEAFNHLLREKVTGSKQSILQSDEDQKYKVQIVAELTTNHFGDMERLESMILAAKHAGANCIKLQKRDVETFYSAEELEKPYASPFGKTFRDYRLGLELTKEQFQWVDSFCKRIGIRWFASVLDYQSFRYMLDLGADMIKLPSTISEHRHFLDAVSREFSGDLVISTGYTDESYEAYILSQFSKARRIYLLQCTSTYPSRREDTQIGVVRHYYNASRRDSRIIPGFSSHDIGSLCSQMAVAAGAQMIEKHVKYGTVSWAHFDEVAMDLVNDDFANFVKDIRLAERIVGDEQKRIKPSEHHKYRVAARGLSS</sequence>
<reference evidence="2" key="1">
    <citation type="journal article" date="2014" name="Int. J. Syst. Evol. Microbiol.">
        <title>Complete genome sequence of Corynebacterium casei LMG S-19264T (=DSM 44701T), isolated from a smear-ripened cheese.</title>
        <authorList>
            <consortium name="US DOE Joint Genome Institute (JGI-PGF)"/>
            <person name="Walter F."/>
            <person name="Albersmeier A."/>
            <person name="Kalinowski J."/>
            <person name="Ruckert C."/>
        </authorList>
    </citation>
    <scope>NUCLEOTIDE SEQUENCE</scope>
    <source>
        <strain evidence="2">CCM 7086</strain>
    </source>
</reference>
<dbReference type="PANTHER" id="PTHR42966">
    <property type="entry name" value="N-ACETYLNEURAMINATE SYNTHASE"/>
    <property type="match status" value="1"/>
</dbReference>
<dbReference type="Gene3D" id="3.20.20.70">
    <property type="entry name" value="Aldolase class I"/>
    <property type="match status" value="1"/>
</dbReference>
<dbReference type="AlphaFoldDB" id="A0A8J2UPY0"/>
<accession>A0A8J2UPY0</accession>
<keyword evidence="3" id="KW-1185">Reference proteome</keyword>
<dbReference type="SUPFAM" id="SSF51569">
    <property type="entry name" value="Aldolase"/>
    <property type="match status" value="1"/>
</dbReference>